<dbReference type="EMBL" id="KZ819188">
    <property type="protein sequence ID" value="PWZ03242.1"/>
    <property type="molecule type" value="Genomic_DNA"/>
</dbReference>
<feature type="signal peptide" evidence="1">
    <location>
        <begin position="1"/>
        <end position="20"/>
    </location>
</feature>
<dbReference type="AlphaFoldDB" id="A0A317XYN7"/>
<evidence type="ECO:0000313" key="2">
    <source>
        <dbReference type="EMBL" id="PWZ03242.1"/>
    </source>
</evidence>
<accession>A0A317XYN7</accession>
<keyword evidence="1" id="KW-0732">Signal</keyword>
<protein>
    <submittedName>
        <fullName evidence="2">Uncharacterized protein</fullName>
    </submittedName>
</protein>
<evidence type="ECO:0000256" key="1">
    <source>
        <dbReference type="SAM" id="SignalP"/>
    </source>
</evidence>
<name>A0A317XYN7_9BASI</name>
<sequence length="213" mass="23439">MRLCICSVLAISAAVLSASAWPMSILGNGDAIYILDSASADSIRAGSLGSPLAAEALTYFERTFSSPAAQVLALRPETQAAHSLLLESYKDLVESLSVEHHTSGYLLRQIGPGSYSSDNYLFAVPASEPHVYVGFREFPIDPREPFREFVPAVIVYKSDEVRTLKIMGAFKAPLNWIHAARDRLLRYEPTYRYDGRSYELLGFNMATGAPFPP</sequence>
<keyword evidence="3" id="KW-1185">Reference proteome</keyword>
<evidence type="ECO:0000313" key="3">
    <source>
        <dbReference type="Proteomes" id="UP000246740"/>
    </source>
</evidence>
<reference evidence="2 3" key="1">
    <citation type="journal article" date="2018" name="Mol. Biol. Evol.">
        <title>Broad Genomic Sampling Reveals a Smut Pathogenic Ancestry of the Fungal Clade Ustilaginomycotina.</title>
        <authorList>
            <person name="Kijpornyongpan T."/>
            <person name="Mondo S.J."/>
            <person name="Barry K."/>
            <person name="Sandor L."/>
            <person name="Lee J."/>
            <person name="Lipzen A."/>
            <person name="Pangilinan J."/>
            <person name="LaButti K."/>
            <person name="Hainaut M."/>
            <person name="Henrissat B."/>
            <person name="Grigoriev I.V."/>
            <person name="Spatafora J.W."/>
            <person name="Aime M.C."/>
        </authorList>
    </citation>
    <scope>NUCLEOTIDE SEQUENCE [LARGE SCALE GENOMIC DNA]</scope>
    <source>
        <strain evidence="2 3">MCA 3645</strain>
    </source>
</reference>
<dbReference type="Proteomes" id="UP000246740">
    <property type="component" value="Unassembled WGS sequence"/>
</dbReference>
<feature type="chain" id="PRO_5016410831" evidence="1">
    <location>
        <begin position="21"/>
        <end position="213"/>
    </location>
</feature>
<gene>
    <name evidence="2" type="ORF">BCV70DRAFT_204050</name>
</gene>
<organism evidence="2 3">
    <name type="scientific">Testicularia cyperi</name>
    <dbReference type="NCBI Taxonomy" id="1882483"/>
    <lineage>
        <taxon>Eukaryota</taxon>
        <taxon>Fungi</taxon>
        <taxon>Dikarya</taxon>
        <taxon>Basidiomycota</taxon>
        <taxon>Ustilaginomycotina</taxon>
        <taxon>Ustilaginomycetes</taxon>
        <taxon>Ustilaginales</taxon>
        <taxon>Anthracoideaceae</taxon>
        <taxon>Testicularia</taxon>
    </lineage>
</organism>
<dbReference type="InParanoid" id="A0A317XYN7"/>
<proteinExistence type="predicted"/>